<evidence type="ECO:0000313" key="1">
    <source>
        <dbReference type="EMBL" id="MPM01636.1"/>
    </source>
</evidence>
<name>A0A644WCS4_9ZZZZ</name>
<proteinExistence type="predicted"/>
<dbReference type="AlphaFoldDB" id="A0A644WCS4"/>
<dbReference type="EMBL" id="VSSQ01000811">
    <property type="protein sequence ID" value="MPM01636.1"/>
    <property type="molecule type" value="Genomic_DNA"/>
</dbReference>
<protein>
    <submittedName>
        <fullName evidence="1">Uncharacterized protein</fullName>
    </submittedName>
</protein>
<accession>A0A644WCS4</accession>
<sequence length="31" mass="3811">MYFNCTDYNKLIKVLRQFLDDNKINIDMNNN</sequence>
<comment type="caution">
    <text evidence="1">The sequence shown here is derived from an EMBL/GenBank/DDBJ whole genome shotgun (WGS) entry which is preliminary data.</text>
</comment>
<organism evidence="1">
    <name type="scientific">bioreactor metagenome</name>
    <dbReference type="NCBI Taxonomy" id="1076179"/>
    <lineage>
        <taxon>unclassified sequences</taxon>
        <taxon>metagenomes</taxon>
        <taxon>ecological metagenomes</taxon>
    </lineage>
</organism>
<reference evidence="1" key="1">
    <citation type="submission" date="2019-08" db="EMBL/GenBank/DDBJ databases">
        <authorList>
            <person name="Kucharzyk K."/>
            <person name="Murdoch R.W."/>
            <person name="Higgins S."/>
            <person name="Loffler F."/>
        </authorList>
    </citation>
    <scope>NUCLEOTIDE SEQUENCE</scope>
</reference>
<gene>
    <name evidence="1" type="ORF">SDC9_47876</name>
</gene>